<dbReference type="InterPro" id="IPR051406">
    <property type="entry name" value="PLD_domain"/>
</dbReference>
<dbReference type="RefSeq" id="WP_059513428.1">
    <property type="nucleotide sequence ID" value="NZ_FXAN01000025.1"/>
</dbReference>
<dbReference type="GO" id="GO:0004630">
    <property type="term" value="F:phospholipase D activity"/>
    <property type="evidence" value="ECO:0007669"/>
    <property type="project" value="UniProtKB-EC"/>
</dbReference>
<dbReference type="OrthoDB" id="5294698at2"/>
<feature type="signal peptide" evidence="7">
    <location>
        <begin position="1"/>
        <end position="30"/>
    </location>
</feature>
<gene>
    <name evidence="10" type="ORF">BSIN_1697</name>
    <name evidence="9" type="ORF">WS67_04780</name>
</gene>
<dbReference type="GO" id="GO:0016891">
    <property type="term" value="F:RNA endonuclease activity producing 5'-phosphomonoesters, hydrolytic mechanism"/>
    <property type="evidence" value="ECO:0007669"/>
    <property type="project" value="TreeGrafter"/>
</dbReference>
<dbReference type="Pfam" id="PF13091">
    <property type="entry name" value="PLDc_2"/>
    <property type="match status" value="1"/>
</dbReference>
<keyword evidence="9" id="KW-0540">Nuclease</keyword>
<evidence type="ECO:0000256" key="3">
    <source>
        <dbReference type="ARBA" id="ARBA00012027"/>
    </source>
</evidence>
<evidence type="ECO:0000313" key="11">
    <source>
        <dbReference type="Proteomes" id="UP000062788"/>
    </source>
</evidence>
<keyword evidence="6" id="KW-0443">Lipid metabolism</keyword>
<dbReference type="InterPro" id="IPR025202">
    <property type="entry name" value="PLD-like_dom"/>
</dbReference>
<evidence type="ECO:0000256" key="7">
    <source>
        <dbReference type="SAM" id="SignalP"/>
    </source>
</evidence>
<accession>A0A118DQ92</accession>
<evidence type="ECO:0000313" key="10">
    <source>
        <dbReference type="EMBL" id="SMF98413.1"/>
    </source>
</evidence>
<feature type="domain" description="PLD phosphodiesterase" evidence="8">
    <location>
        <begin position="147"/>
        <end position="174"/>
    </location>
</feature>
<dbReference type="PROSITE" id="PS50035">
    <property type="entry name" value="PLD"/>
    <property type="match status" value="1"/>
</dbReference>
<comment type="catalytic activity">
    <reaction evidence="1">
        <text>a 1,2-diacyl-sn-glycero-3-phosphocholine + H2O = a 1,2-diacyl-sn-glycero-3-phosphate + choline + H(+)</text>
        <dbReference type="Rhea" id="RHEA:14445"/>
        <dbReference type="ChEBI" id="CHEBI:15354"/>
        <dbReference type="ChEBI" id="CHEBI:15377"/>
        <dbReference type="ChEBI" id="CHEBI:15378"/>
        <dbReference type="ChEBI" id="CHEBI:57643"/>
        <dbReference type="ChEBI" id="CHEBI:58608"/>
        <dbReference type="EC" id="3.1.4.4"/>
    </reaction>
</comment>
<dbReference type="SUPFAM" id="SSF56024">
    <property type="entry name" value="Phospholipase D/nuclease"/>
    <property type="match status" value="1"/>
</dbReference>
<dbReference type="SMART" id="SM00155">
    <property type="entry name" value="PLDc"/>
    <property type="match status" value="1"/>
</dbReference>
<dbReference type="EMBL" id="LOWA01000013">
    <property type="protein sequence ID" value="KVE29494.1"/>
    <property type="molecule type" value="Genomic_DNA"/>
</dbReference>
<keyword evidence="4" id="KW-0378">Hydrolase</keyword>
<dbReference type="AlphaFoldDB" id="A0A118DQ92"/>
<reference evidence="10 12" key="2">
    <citation type="submission" date="2017-04" db="EMBL/GenBank/DDBJ databases">
        <authorList>
            <person name="Afonso C.L."/>
            <person name="Miller P.J."/>
            <person name="Scott M.A."/>
            <person name="Spackman E."/>
            <person name="Goraichik I."/>
            <person name="Dimitrov K.M."/>
            <person name="Suarez D.L."/>
            <person name="Swayne D.E."/>
        </authorList>
    </citation>
    <scope>NUCLEOTIDE SEQUENCE [LARGE SCALE GENOMIC DNA]</scope>
    <source>
        <strain evidence="10">LMG 28154</strain>
    </source>
</reference>
<feature type="chain" id="PRO_5015049843" description="phospholipase D" evidence="7">
    <location>
        <begin position="31"/>
        <end position="213"/>
    </location>
</feature>
<dbReference type="InterPro" id="IPR001736">
    <property type="entry name" value="PLipase_D/transphosphatidylase"/>
</dbReference>
<organism evidence="9 11">
    <name type="scientific">Burkholderia singularis</name>
    <dbReference type="NCBI Taxonomy" id="1503053"/>
    <lineage>
        <taxon>Bacteria</taxon>
        <taxon>Pseudomonadati</taxon>
        <taxon>Pseudomonadota</taxon>
        <taxon>Betaproteobacteria</taxon>
        <taxon>Burkholderiales</taxon>
        <taxon>Burkholderiaceae</taxon>
        <taxon>Burkholderia</taxon>
        <taxon>pseudomallei group</taxon>
    </lineage>
</organism>
<keyword evidence="5" id="KW-0442">Lipid degradation</keyword>
<dbReference type="EMBL" id="FXAN01000025">
    <property type="protein sequence ID" value="SMF98413.1"/>
    <property type="molecule type" value="Genomic_DNA"/>
</dbReference>
<dbReference type="GO" id="GO:0016042">
    <property type="term" value="P:lipid catabolic process"/>
    <property type="evidence" value="ECO:0007669"/>
    <property type="project" value="UniProtKB-KW"/>
</dbReference>
<evidence type="ECO:0000313" key="9">
    <source>
        <dbReference type="EMBL" id="KVE29494.1"/>
    </source>
</evidence>
<dbReference type="GO" id="GO:0006793">
    <property type="term" value="P:phosphorus metabolic process"/>
    <property type="evidence" value="ECO:0007669"/>
    <property type="project" value="UniProtKB-ARBA"/>
</dbReference>
<dbReference type="Gene3D" id="3.30.870.10">
    <property type="entry name" value="Endonuclease Chain A"/>
    <property type="match status" value="1"/>
</dbReference>
<dbReference type="EC" id="3.1.4.4" evidence="3"/>
<keyword evidence="11" id="KW-1185">Reference proteome</keyword>
<dbReference type="Proteomes" id="UP000062788">
    <property type="component" value="Unassembled WGS sequence"/>
</dbReference>
<dbReference type="PANTHER" id="PTHR43856:SF1">
    <property type="entry name" value="MITOCHONDRIAL CARDIOLIPIN HYDROLASE"/>
    <property type="match status" value="1"/>
</dbReference>
<dbReference type="Proteomes" id="UP000198460">
    <property type="component" value="Unassembled WGS sequence"/>
</dbReference>
<proteinExistence type="inferred from homology"/>
<evidence type="ECO:0000256" key="4">
    <source>
        <dbReference type="ARBA" id="ARBA00022801"/>
    </source>
</evidence>
<dbReference type="PANTHER" id="PTHR43856">
    <property type="entry name" value="CARDIOLIPIN HYDROLASE"/>
    <property type="match status" value="1"/>
</dbReference>
<protein>
    <recommendedName>
        <fullName evidence="3">phospholipase D</fullName>
        <ecNumber evidence="3">3.1.4.4</ecNumber>
    </recommendedName>
</protein>
<evidence type="ECO:0000259" key="8">
    <source>
        <dbReference type="PROSITE" id="PS50035"/>
    </source>
</evidence>
<reference evidence="9 11" key="1">
    <citation type="submission" date="2015-11" db="EMBL/GenBank/DDBJ databases">
        <title>Expanding the genomic diversity of Burkholderia species for the development of highly accurate diagnostics.</title>
        <authorList>
            <person name="Sahl J."/>
            <person name="Keim P."/>
            <person name="Wagner D."/>
        </authorList>
    </citation>
    <scope>NUCLEOTIDE SEQUENCE [LARGE SCALE GENOMIC DNA]</scope>
    <source>
        <strain evidence="9 11">TSV85</strain>
    </source>
</reference>
<keyword evidence="7" id="KW-0732">Signal</keyword>
<evidence type="ECO:0000256" key="1">
    <source>
        <dbReference type="ARBA" id="ARBA00000798"/>
    </source>
</evidence>
<dbReference type="CDD" id="cd09170">
    <property type="entry name" value="PLDc_Nuc"/>
    <property type="match status" value="1"/>
</dbReference>
<evidence type="ECO:0000313" key="12">
    <source>
        <dbReference type="Proteomes" id="UP000198460"/>
    </source>
</evidence>
<evidence type="ECO:0000256" key="6">
    <source>
        <dbReference type="ARBA" id="ARBA00023098"/>
    </source>
</evidence>
<evidence type="ECO:0000256" key="5">
    <source>
        <dbReference type="ARBA" id="ARBA00022963"/>
    </source>
</evidence>
<name>A0A118DQ92_9BURK</name>
<comment type="similarity">
    <text evidence="2">Belongs to the phospholipase D family.</text>
</comment>
<evidence type="ECO:0000256" key="2">
    <source>
        <dbReference type="ARBA" id="ARBA00008664"/>
    </source>
</evidence>
<sequence>MQLPKRLKPKRLIAAGLCATLVAAAPPAFSKTGPAESLISRIVDYIASVLPSAAHEAPAGQVVEAAFSPDGGAEALILKVIGTARVSLRLAGYSFTSPKIVRALLDAHRRGVDIAVVVDNDGNRSKASKQALNLLVNAKVRTRTIDRYAIHHDKYIVVDARHVETGSFNYSAAAAARNSENVLVVWNNPALASQYLAHWQNRFDQGIDYRSNY</sequence>
<keyword evidence="9" id="KW-0255">Endonuclease</keyword>